<dbReference type="InterPro" id="IPR009799">
    <property type="entry name" value="EthD_dom"/>
</dbReference>
<dbReference type="Gene3D" id="3.30.70.100">
    <property type="match status" value="1"/>
</dbReference>
<evidence type="ECO:0000313" key="2">
    <source>
        <dbReference type="EMBL" id="SFS10377.1"/>
    </source>
</evidence>
<evidence type="ECO:0000259" key="1">
    <source>
        <dbReference type="Pfam" id="PF07110"/>
    </source>
</evidence>
<gene>
    <name evidence="2" type="ORF">SAMN05192580_3408</name>
</gene>
<proteinExistence type="predicted"/>
<dbReference type="Proteomes" id="UP000198824">
    <property type="component" value="Unassembled WGS sequence"/>
</dbReference>
<evidence type="ECO:0000313" key="3">
    <source>
        <dbReference type="Proteomes" id="UP000198824"/>
    </source>
</evidence>
<dbReference type="RefSeq" id="WP_093316303.1">
    <property type="nucleotide sequence ID" value="NZ_FOZG01000003.1"/>
</dbReference>
<dbReference type="OrthoDB" id="7571420at2"/>
<dbReference type="InterPro" id="IPR011008">
    <property type="entry name" value="Dimeric_a/b-barrel"/>
</dbReference>
<accession>A0A1I6M3R9</accession>
<dbReference type="EMBL" id="FOZG01000003">
    <property type="protein sequence ID" value="SFS10377.1"/>
    <property type="molecule type" value="Genomic_DNA"/>
</dbReference>
<dbReference type="GO" id="GO:0016491">
    <property type="term" value="F:oxidoreductase activity"/>
    <property type="evidence" value="ECO:0007669"/>
    <property type="project" value="InterPro"/>
</dbReference>
<dbReference type="Pfam" id="PF07110">
    <property type="entry name" value="EthD"/>
    <property type="match status" value="1"/>
</dbReference>
<reference evidence="2 3" key="1">
    <citation type="submission" date="2016-10" db="EMBL/GenBank/DDBJ databases">
        <authorList>
            <person name="de Groot N.N."/>
        </authorList>
    </citation>
    <scope>NUCLEOTIDE SEQUENCE [LARGE SCALE GENOMIC DNA]</scope>
    <source>
        <strain evidence="2 3">S5-249</strain>
    </source>
</reference>
<sequence>MFKVMGLIRRRGDLPPDAFRLHWRTIHRGLALRIAEAGLLAGYVQNHKLDIPVDGLEIVADGVPELWFADAEAFAALRSHAAFRDGAFHDEPNFMDISDYRSQPLTEEIGTGAPRRECVGLLKAILFLHEGEPGLPGHGAVRTARQTRPATPLPIKVAPYVAVETSWWHDLATFRRAWADHDGPARGLLAEERVVFWPGDPSPPADWRPVPPTRAQA</sequence>
<dbReference type="AlphaFoldDB" id="A0A1I6M3R9"/>
<name>A0A1I6M3R9_9SPHN</name>
<organism evidence="2 3">
    <name type="scientific">Sphingomonas jatrophae</name>
    <dbReference type="NCBI Taxonomy" id="1166337"/>
    <lineage>
        <taxon>Bacteria</taxon>
        <taxon>Pseudomonadati</taxon>
        <taxon>Pseudomonadota</taxon>
        <taxon>Alphaproteobacteria</taxon>
        <taxon>Sphingomonadales</taxon>
        <taxon>Sphingomonadaceae</taxon>
        <taxon>Sphingomonas</taxon>
    </lineage>
</organism>
<dbReference type="SUPFAM" id="SSF54909">
    <property type="entry name" value="Dimeric alpha+beta barrel"/>
    <property type="match status" value="1"/>
</dbReference>
<dbReference type="STRING" id="1166337.SAMN05192580_3408"/>
<feature type="domain" description="EthD" evidence="1">
    <location>
        <begin position="13"/>
        <end position="97"/>
    </location>
</feature>
<keyword evidence="3" id="KW-1185">Reference proteome</keyword>
<protein>
    <submittedName>
        <fullName evidence="2">EthD domain-containing protein</fullName>
    </submittedName>
</protein>